<keyword evidence="2" id="KW-0812">Transmembrane</keyword>
<accession>A0A4S3KRM6</accession>
<comment type="caution">
    <text evidence="4">The sequence shown here is derived from an EMBL/GenBank/DDBJ whole genome shotgun (WGS) entry which is preliminary data.</text>
</comment>
<keyword evidence="2" id="KW-1133">Transmembrane helix</keyword>
<dbReference type="InterPro" id="IPR031571">
    <property type="entry name" value="RcpC_dom"/>
</dbReference>
<dbReference type="InterPro" id="IPR013974">
    <property type="entry name" value="SAF"/>
</dbReference>
<gene>
    <name evidence="4" type="ORF">B1806_02315</name>
</gene>
<feature type="domain" description="SAF" evidence="3">
    <location>
        <begin position="53"/>
        <end position="117"/>
    </location>
</feature>
<keyword evidence="5" id="KW-1185">Reference proteome</keyword>
<protein>
    <submittedName>
        <fullName evidence="4">Flp pilus assembly protein CpaB</fullName>
    </submittedName>
</protein>
<proteinExistence type="predicted"/>
<dbReference type="NCBIfam" id="TIGR03177">
    <property type="entry name" value="pilus_cpaB"/>
    <property type="match status" value="1"/>
</dbReference>
<keyword evidence="2" id="KW-0472">Membrane</keyword>
<feature type="compositionally biased region" description="Low complexity" evidence="1">
    <location>
        <begin position="305"/>
        <end position="336"/>
    </location>
</feature>
<feature type="transmembrane region" description="Helical" evidence="2">
    <location>
        <begin position="12"/>
        <end position="33"/>
    </location>
</feature>
<evidence type="ECO:0000259" key="3">
    <source>
        <dbReference type="SMART" id="SM00858"/>
    </source>
</evidence>
<dbReference type="AlphaFoldDB" id="A0A4S3KRM6"/>
<dbReference type="CDD" id="cd11614">
    <property type="entry name" value="SAF_CpaB_FlgA_like"/>
    <property type="match status" value="1"/>
</dbReference>
<dbReference type="OrthoDB" id="163768at2"/>
<dbReference type="SMART" id="SM00858">
    <property type="entry name" value="SAF"/>
    <property type="match status" value="1"/>
</dbReference>
<reference evidence="4 5" key="1">
    <citation type="submission" date="2017-02" db="EMBL/GenBank/DDBJ databases">
        <title>Whole genome sequencing of Metallibacterium scheffleri DSM 24874 (T).</title>
        <authorList>
            <person name="Kumar S."/>
            <person name="Patil P."/>
            <person name="Patil P.B."/>
        </authorList>
    </citation>
    <scope>NUCLEOTIDE SEQUENCE [LARGE SCALE GENOMIC DNA]</scope>
    <source>
        <strain evidence="4 5">DSM 24874</strain>
    </source>
</reference>
<sequence length="350" mass="37640">MKLKLPRVNKYAVMLVGAFVLAIVAVLLLNSYLKQQKNQYQQKLAAQLSAGMVQVVVPTRNLVPGTVASGQNMAERLYPQDLIYSSTITAAKWSDYAGRTLARSVQIGKPLLENDFIAKSNNDFASTLPKTMRAVTINVDTLNSINGLVRPDDRVDVLLTGAFGPKSGESGARENEVLPLLHLTKVLATGHRFLGEHVAEEQSADGLEHSVAMPMEYSTVTLEVTPQQASELILAQQVGNLRVVLSNLRSPKPGILQVPRMDQTQLLAKLTGSMGGYSADQGVQYIIGQGNGVISQSYAPEPNKAKPAQAMPAAAAQPAGLNEQQQKALQELKQMATPPQGAPNPSQRAQ</sequence>
<dbReference type="STRING" id="993689.GCA_002077135_01537"/>
<name>A0A4S3KRM6_9GAMM</name>
<dbReference type="EMBL" id="MWQO01000007">
    <property type="protein sequence ID" value="THD11722.1"/>
    <property type="molecule type" value="Genomic_DNA"/>
</dbReference>
<evidence type="ECO:0000256" key="1">
    <source>
        <dbReference type="SAM" id="MobiDB-lite"/>
    </source>
</evidence>
<dbReference type="InterPro" id="IPR017592">
    <property type="entry name" value="Pilus_assmbl_Flp-typ_CpaB"/>
</dbReference>
<dbReference type="Proteomes" id="UP000307749">
    <property type="component" value="Unassembled WGS sequence"/>
</dbReference>
<evidence type="ECO:0000313" key="4">
    <source>
        <dbReference type="EMBL" id="THD11722.1"/>
    </source>
</evidence>
<dbReference type="Pfam" id="PF08666">
    <property type="entry name" value="SAF"/>
    <property type="match status" value="1"/>
</dbReference>
<dbReference type="RefSeq" id="WP_081126923.1">
    <property type="nucleotide sequence ID" value="NZ_DAHXOC010000076.1"/>
</dbReference>
<dbReference type="Pfam" id="PF16976">
    <property type="entry name" value="RcpC"/>
    <property type="match status" value="1"/>
</dbReference>
<feature type="region of interest" description="Disordered" evidence="1">
    <location>
        <begin position="298"/>
        <end position="350"/>
    </location>
</feature>
<evidence type="ECO:0000256" key="2">
    <source>
        <dbReference type="SAM" id="Phobius"/>
    </source>
</evidence>
<organism evidence="4 5">
    <name type="scientific">Metallibacterium scheffleri</name>
    <dbReference type="NCBI Taxonomy" id="993689"/>
    <lineage>
        <taxon>Bacteria</taxon>
        <taxon>Pseudomonadati</taxon>
        <taxon>Pseudomonadota</taxon>
        <taxon>Gammaproteobacteria</taxon>
        <taxon>Lysobacterales</taxon>
        <taxon>Rhodanobacteraceae</taxon>
        <taxon>Metallibacterium</taxon>
    </lineage>
</organism>
<evidence type="ECO:0000313" key="5">
    <source>
        <dbReference type="Proteomes" id="UP000307749"/>
    </source>
</evidence>